<dbReference type="InterPro" id="IPR006145">
    <property type="entry name" value="PsdUridine_synth_RsuA/RluA"/>
</dbReference>
<dbReference type="Proteomes" id="UP000199150">
    <property type="component" value="Unassembled WGS sequence"/>
</dbReference>
<comment type="similarity">
    <text evidence="1">Belongs to the pseudouridine synthase RluA family.</text>
</comment>
<dbReference type="STRING" id="260084.SAMN02927928_3589"/>
<dbReference type="InterPro" id="IPR020103">
    <property type="entry name" value="PsdUridine_synth_cat_dom_sf"/>
</dbReference>
<dbReference type="PANTHER" id="PTHR21600:SF87">
    <property type="entry name" value="RNA PSEUDOURIDYLATE SYNTHASE DOMAIN-CONTAINING PROTEIN 1"/>
    <property type="match status" value="1"/>
</dbReference>
<evidence type="ECO:0000313" key="5">
    <source>
        <dbReference type="Proteomes" id="UP000199150"/>
    </source>
</evidence>
<accession>A0A1G4THK3</accession>
<name>A0A1G4THK3_9CAUL</name>
<dbReference type="PROSITE" id="PS01129">
    <property type="entry name" value="PSI_RLU"/>
    <property type="match status" value="1"/>
</dbReference>
<dbReference type="PANTHER" id="PTHR21600">
    <property type="entry name" value="MITOCHONDRIAL RNA PSEUDOURIDINE SYNTHASE"/>
    <property type="match status" value="1"/>
</dbReference>
<dbReference type="Pfam" id="PF00849">
    <property type="entry name" value="PseudoU_synth_2"/>
    <property type="match status" value="1"/>
</dbReference>
<dbReference type="OrthoDB" id="7170647at2"/>
<protein>
    <submittedName>
        <fullName evidence="4">tRNA pseudouridine32 synthase / 23S rRNA pseudouridine746 synthase</fullName>
    </submittedName>
</protein>
<gene>
    <name evidence="4" type="ORF">SAMN02927928_3589</name>
</gene>
<evidence type="ECO:0000313" key="4">
    <source>
        <dbReference type="EMBL" id="SCW80851.1"/>
    </source>
</evidence>
<dbReference type="GO" id="GO:0003723">
    <property type="term" value="F:RNA binding"/>
    <property type="evidence" value="ECO:0007669"/>
    <property type="project" value="InterPro"/>
</dbReference>
<evidence type="ECO:0000259" key="3">
    <source>
        <dbReference type="Pfam" id="PF00849"/>
    </source>
</evidence>
<sequence length="272" mass="29899">MVKHSPQHRQALASGRSRPPQRSKSDNPRKAPRLIPEADQVWVKSMIVYEDEHIMGFNKPSGLSSQGGRGGGHNLDDMMWTFVKPSGRRPMLIHRLDRDTSGILLVAKTQPATSYLGKAMIRRAFAKTYLAVVGNPHNLPESGVMTFPLRREEIGREAYSRVCAADHPDAQTAETAFTVLARTDEAALVRCEPHTGRMHQIRVHLAEMGSSIAGDVRYGGALSLGGVSVPRLMLHARQLTFPHPDGRGEFTLEAPVPEDMASLCREIGLDGL</sequence>
<dbReference type="GO" id="GO:0009982">
    <property type="term" value="F:pseudouridine synthase activity"/>
    <property type="evidence" value="ECO:0007669"/>
    <property type="project" value="InterPro"/>
</dbReference>
<keyword evidence="5" id="KW-1185">Reference proteome</keyword>
<evidence type="ECO:0000256" key="1">
    <source>
        <dbReference type="ARBA" id="ARBA00010876"/>
    </source>
</evidence>
<feature type="region of interest" description="Disordered" evidence="2">
    <location>
        <begin position="1"/>
        <end position="35"/>
    </location>
</feature>
<dbReference type="RefSeq" id="WP_090650536.1">
    <property type="nucleotide sequence ID" value="NZ_CBCRYE010000002.1"/>
</dbReference>
<organism evidence="4 5">
    <name type="scientific">Asticcacaulis taihuensis</name>
    <dbReference type="NCBI Taxonomy" id="260084"/>
    <lineage>
        <taxon>Bacteria</taxon>
        <taxon>Pseudomonadati</taxon>
        <taxon>Pseudomonadota</taxon>
        <taxon>Alphaproteobacteria</taxon>
        <taxon>Caulobacterales</taxon>
        <taxon>Caulobacteraceae</taxon>
        <taxon>Asticcacaulis</taxon>
    </lineage>
</organism>
<feature type="domain" description="Pseudouridine synthase RsuA/RluA-like" evidence="3">
    <location>
        <begin position="55"/>
        <end position="206"/>
    </location>
</feature>
<dbReference type="AlphaFoldDB" id="A0A1G4THK3"/>
<dbReference type="Gene3D" id="3.30.2350.10">
    <property type="entry name" value="Pseudouridine synthase"/>
    <property type="match status" value="1"/>
</dbReference>
<dbReference type="GO" id="GO:0000455">
    <property type="term" value="P:enzyme-directed rRNA pseudouridine synthesis"/>
    <property type="evidence" value="ECO:0007669"/>
    <property type="project" value="TreeGrafter"/>
</dbReference>
<proteinExistence type="inferred from homology"/>
<dbReference type="GO" id="GO:0140098">
    <property type="term" value="F:catalytic activity, acting on RNA"/>
    <property type="evidence" value="ECO:0007669"/>
    <property type="project" value="UniProtKB-ARBA"/>
</dbReference>
<evidence type="ECO:0000256" key="2">
    <source>
        <dbReference type="SAM" id="MobiDB-lite"/>
    </source>
</evidence>
<reference evidence="5" key="1">
    <citation type="submission" date="2016-10" db="EMBL/GenBank/DDBJ databases">
        <authorList>
            <person name="Varghese N."/>
            <person name="Submissions S."/>
        </authorList>
    </citation>
    <scope>NUCLEOTIDE SEQUENCE [LARGE SCALE GENOMIC DNA]</scope>
    <source>
        <strain evidence="5">CGMCC 1.3431</strain>
    </source>
</reference>
<dbReference type="InterPro" id="IPR050188">
    <property type="entry name" value="RluA_PseudoU_synthase"/>
</dbReference>
<dbReference type="CDD" id="cd02869">
    <property type="entry name" value="PseudoU_synth_RluA_like"/>
    <property type="match status" value="1"/>
</dbReference>
<dbReference type="EMBL" id="FMTS01000008">
    <property type="protein sequence ID" value="SCW80851.1"/>
    <property type="molecule type" value="Genomic_DNA"/>
</dbReference>
<dbReference type="InterPro" id="IPR006224">
    <property type="entry name" value="PsdUridine_synth_RluA-like_CS"/>
</dbReference>
<dbReference type="SUPFAM" id="SSF55120">
    <property type="entry name" value="Pseudouridine synthase"/>
    <property type="match status" value="1"/>
</dbReference>